<evidence type="ECO:0000313" key="2">
    <source>
        <dbReference type="Proteomes" id="UP000188298"/>
    </source>
</evidence>
<dbReference type="REBASE" id="190650">
    <property type="entry name" value="HbiAAQJHORF1270P"/>
</dbReference>
<dbReference type="Proteomes" id="UP000188298">
    <property type="component" value="Chromosome"/>
</dbReference>
<dbReference type="AlphaFoldDB" id="A0A1Q2LEW0"/>
<evidence type="ECO:0000313" key="1">
    <source>
        <dbReference type="EMBL" id="AQQ58954.1"/>
    </source>
</evidence>
<proteinExistence type="predicted"/>
<protein>
    <submittedName>
        <fullName evidence="1">Restriction endonuclease</fullName>
    </submittedName>
</protein>
<sequence length="261" mass="30252">MNYFLNQSIVLANQRDYLDQLFRVYPMSPDNIREIDSTKWQRFEQAFAENKQNEIIESLLDFELFPIKDSYIAYLRRNKSAIERNPLTIARICGRLKEMGLNKIYENLSQPKETNRQIGPLFKRWVNSGALGLESVSINDFLHTRDNAILNASDSVMKHYAKEYLGYEREKGLDFIARFNGKIIISEAKFLTDFGGHQNAQLEDALQLLKCPLKENVVKIAILDGVCYIQNKSKMNAMLCQKYGDENILSALLLRDFLYSL</sequence>
<dbReference type="InterPro" id="IPR010443">
    <property type="entry name" value="Restrct_endonuc_II_Tsp45I"/>
</dbReference>
<reference evidence="1 2" key="1">
    <citation type="submission" date="2017-02" db="EMBL/GenBank/DDBJ databases">
        <title>Whole genome sequencing of Helicobacter bilis strain AAQJH.</title>
        <authorList>
            <person name="Conlan S."/>
            <person name="Thomas P.J."/>
            <person name="Mullikin J."/>
            <person name="Palmore T.N."/>
            <person name="Frank K.M."/>
            <person name="Segre J.A."/>
        </authorList>
    </citation>
    <scope>NUCLEOTIDE SEQUENCE [LARGE SCALE GENOMIC DNA]</scope>
    <source>
        <strain evidence="1 2">AAQJH</strain>
    </source>
</reference>
<dbReference type="KEGG" id="hbl:XJ32_01275"/>
<dbReference type="RefSeq" id="WP_077388093.1">
    <property type="nucleotide sequence ID" value="NZ_CP019645.1"/>
</dbReference>
<keyword evidence="1" id="KW-0378">Hydrolase</keyword>
<name>A0A1Q2LEW0_9HELI</name>
<dbReference type="GO" id="GO:0004519">
    <property type="term" value="F:endonuclease activity"/>
    <property type="evidence" value="ECO:0007669"/>
    <property type="project" value="UniProtKB-KW"/>
</dbReference>
<gene>
    <name evidence="1" type="ORF">XJ32_01275</name>
</gene>
<keyword evidence="1" id="KW-0255">Endonuclease</keyword>
<keyword evidence="1" id="KW-0540">Nuclease</keyword>
<dbReference type="EMBL" id="CP019645">
    <property type="protein sequence ID" value="AQQ58954.1"/>
    <property type="molecule type" value="Genomic_DNA"/>
</dbReference>
<accession>A0A1Q2LEW0</accession>
<dbReference type="Pfam" id="PF06300">
    <property type="entry name" value="Tsp45I"/>
    <property type="match status" value="1"/>
</dbReference>
<organism evidence="1 2">
    <name type="scientific">Helicobacter bilis</name>
    <dbReference type="NCBI Taxonomy" id="37372"/>
    <lineage>
        <taxon>Bacteria</taxon>
        <taxon>Pseudomonadati</taxon>
        <taxon>Campylobacterota</taxon>
        <taxon>Epsilonproteobacteria</taxon>
        <taxon>Campylobacterales</taxon>
        <taxon>Helicobacteraceae</taxon>
        <taxon>Helicobacter</taxon>
    </lineage>
</organism>